<feature type="region of interest" description="Disordered" evidence="1">
    <location>
        <begin position="203"/>
        <end position="257"/>
    </location>
</feature>
<dbReference type="OrthoDB" id="8918678at2759"/>
<feature type="region of interest" description="Disordered" evidence="1">
    <location>
        <begin position="140"/>
        <end position="177"/>
    </location>
</feature>
<evidence type="ECO:0000313" key="3">
    <source>
        <dbReference type="Proteomes" id="UP000235672"/>
    </source>
</evidence>
<dbReference type="AlphaFoldDB" id="A0A2J6QQD2"/>
<dbReference type="EMBL" id="KZ613464">
    <property type="protein sequence ID" value="PMD28471.1"/>
    <property type="molecule type" value="Genomic_DNA"/>
</dbReference>
<protein>
    <submittedName>
        <fullName evidence="2">Uncharacterized protein</fullName>
    </submittedName>
</protein>
<feature type="compositionally biased region" description="Low complexity" evidence="1">
    <location>
        <begin position="27"/>
        <end position="40"/>
    </location>
</feature>
<proteinExistence type="predicted"/>
<organism evidence="2 3">
    <name type="scientific">Hyaloscypha hepaticicola</name>
    <dbReference type="NCBI Taxonomy" id="2082293"/>
    <lineage>
        <taxon>Eukaryota</taxon>
        <taxon>Fungi</taxon>
        <taxon>Dikarya</taxon>
        <taxon>Ascomycota</taxon>
        <taxon>Pezizomycotina</taxon>
        <taxon>Leotiomycetes</taxon>
        <taxon>Helotiales</taxon>
        <taxon>Hyaloscyphaceae</taxon>
        <taxon>Hyaloscypha</taxon>
    </lineage>
</organism>
<feature type="region of interest" description="Disordered" evidence="1">
    <location>
        <begin position="1"/>
        <end position="49"/>
    </location>
</feature>
<sequence>MSTESPNVSWNPAFMPNSSADLIATQSTEPLHSSPLSPEPIHYTTPKRDLAAPIKDLDTASNIRDADNYVSSRECLADESLVESVKRAPLNLPDPSLAPPSQDGLGEAADALPVAKTVEDNKSHPELSNLRDALATSLASPGGVELDESPVHNGVSHPDVVGEDKAHFPSEDPHHRNKHMSFARTVSEEVNWGEDDEVDSQWNIQRTDTDPFNGMARSDRTNSFPDVPPAYAAPTSHQEESLPHSQAEAIMNQNLGH</sequence>
<gene>
    <name evidence="2" type="ORF">NA56DRAFT_15370</name>
</gene>
<evidence type="ECO:0000256" key="1">
    <source>
        <dbReference type="SAM" id="MobiDB-lite"/>
    </source>
</evidence>
<feature type="compositionally biased region" description="Polar residues" evidence="1">
    <location>
        <begin position="1"/>
        <end position="26"/>
    </location>
</feature>
<keyword evidence="3" id="KW-1185">Reference proteome</keyword>
<name>A0A2J6QQD2_9HELO</name>
<feature type="compositionally biased region" description="Basic and acidic residues" evidence="1">
    <location>
        <begin position="160"/>
        <end position="174"/>
    </location>
</feature>
<evidence type="ECO:0000313" key="2">
    <source>
        <dbReference type="EMBL" id="PMD28471.1"/>
    </source>
</evidence>
<accession>A0A2J6QQD2</accession>
<dbReference type="Proteomes" id="UP000235672">
    <property type="component" value="Unassembled WGS sequence"/>
</dbReference>
<dbReference type="STRING" id="1745343.A0A2J6QQD2"/>
<reference evidence="2 3" key="1">
    <citation type="submission" date="2016-05" db="EMBL/GenBank/DDBJ databases">
        <title>A degradative enzymes factory behind the ericoid mycorrhizal symbiosis.</title>
        <authorList>
            <consortium name="DOE Joint Genome Institute"/>
            <person name="Martino E."/>
            <person name="Morin E."/>
            <person name="Grelet G."/>
            <person name="Kuo A."/>
            <person name="Kohler A."/>
            <person name="Daghino S."/>
            <person name="Barry K."/>
            <person name="Choi C."/>
            <person name="Cichocki N."/>
            <person name="Clum A."/>
            <person name="Copeland A."/>
            <person name="Hainaut M."/>
            <person name="Haridas S."/>
            <person name="Labutti K."/>
            <person name="Lindquist E."/>
            <person name="Lipzen A."/>
            <person name="Khouja H.-R."/>
            <person name="Murat C."/>
            <person name="Ohm R."/>
            <person name="Olson A."/>
            <person name="Spatafora J."/>
            <person name="Veneault-Fourrey C."/>
            <person name="Henrissat B."/>
            <person name="Grigoriev I."/>
            <person name="Martin F."/>
            <person name="Perotto S."/>
        </authorList>
    </citation>
    <scope>NUCLEOTIDE SEQUENCE [LARGE SCALE GENOMIC DNA]</scope>
    <source>
        <strain evidence="2 3">UAMH 7357</strain>
    </source>
</reference>
<feature type="region of interest" description="Disordered" evidence="1">
    <location>
        <begin position="87"/>
        <end position="107"/>
    </location>
</feature>